<accession>A0A7D9CYT9</accession>
<feature type="domain" description="SH3" evidence="4">
    <location>
        <begin position="266"/>
        <end position="327"/>
    </location>
</feature>
<proteinExistence type="predicted"/>
<name>A0A7D9CYT9_DEKBR</name>
<feature type="compositionally biased region" description="Low complexity" evidence="3">
    <location>
        <begin position="77"/>
        <end position="86"/>
    </location>
</feature>
<dbReference type="GO" id="GO:0008104">
    <property type="term" value="P:intracellular protein localization"/>
    <property type="evidence" value="ECO:0007669"/>
    <property type="project" value="TreeGrafter"/>
</dbReference>
<evidence type="ECO:0000256" key="1">
    <source>
        <dbReference type="ARBA" id="ARBA00022443"/>
    </source>
</evidence>
<organism evidence="5 6">
    <name type="scientific">Dekkera bruxellensis</name>
    <name type="common">Brettanomyces custersii</name>
    <dbReference type="NCBI Taxonomy" id="5007"/>
    <lineage>
        <taxon>Eukaryota</taxon>
        <taxon>Fungi</taxon>
        <taxon>Dikarya</taxon>
        <taxon>Ascomycota</taxon>
        <taxon>Saccharomycotina</taxon>
        <taxon>Pichiomycetes</taxon>
        <taxon>Pichiales</taxon>
        <taxon>Pichiaceae</taxon>
        <taxon>Brettanomyces</taxon>
    </lineage>
</organism>
<evidence type="ECO:0000256" key="2">
    <source>
        <dbReference type="PROSITE-ProRule" id="PRU00192"/>
    </source>
</evidence>
<feature type="compositionally biased region" description="Basic residues" evidence="3">
    <location>
        <begin position="421"/>
        <end position="433"/>
    </location>
</feature>
<dbReference type="SUPFAM" id="SSF50044">
    <property type="entry name" value="SH3-domain"/>
    <property type="match status" value="1"/>
</dbReference>
<evidence type="ECO:0000259" key="4">
    <source>
        <dbReference type="PROSITE" id="PS50002"/>
    </source>
</evidence>
<dbReference type="Pfam" id="PF00018">
    <property type="entry name" value="SH3_1"/>
    <property type="match status" value="1"/>
</dbReference>
<feature type="region of interest" description="Disordered" evidence="3">
    <location>
        <begin position="184"/>
        <end position="268"/>
    </location>
</feature>
<feature type="compositionally biased region" description="Low complexity" evidence="3">
    <location>
        <begin position="381"/>
        <end position="393"/>
    </location>
</feature>
<feature type="region of interest" description="Disordered" evidence="3">
    <location>
        <begin position="128"/>
        <end position="168"/>
    </location>
</feature>
<dbReference type="InterPro" id="IPR036028">
    <property type="entry name" value="SH3-like_dom_sf"/>
</dbReference>
<dbReference type="InterPro" id="IPR001452">
    <property type="entry name" value="SH3_domain"/>
</dbReference>
<feature type="compositionally biased region" description="Acidic residues" evidence="3">
    <location>
        <begin position="224"/>
        <end position="242"/>
    </location>
</feature>
<dbReference type="GO" id="GO:0051286">
    <property type="term" value="C:cell tip"/>
    <property type="evidence" value="ECO:0007669"/>
    <property type="project" value="TreeGrafter"/>
</dbReference>
<protein>
    <submittedName>
        <fullName evidence="5">DEBR0S4_09868g1_1</fullName>
    </submittedName>
</protein>
<dbReference type="PANTHER" id="PTHR47775:SF1">
    <property type="entry name" value="BUD SITE SELECTION PROTEIN 14"/>
    <property type="match status" value="1"/>
</dbReference>
<feature type="region of interest" description="Disordered" evidence="3">
    <location>
        <begin position="1"/>
        <end position="56"/>
    </location>
</feature>
<feature type="compositionally biased region" description="Polar residues" evidence="3">
    <location>
        <begin position="394"/>
        <end position="403"/>
    </location>
</feature>
<gene>
    <name evidence="5" type="ORF">DEBR0S4_09868G</name>
</gene>
<feature type="compositionally biased region" description="Polar residues" evidence="3">
    <location>
        <begin position="367"/>
        <end position="380"/>
    </location>
</feature>
<evidence type="ECO:0000256" key="3">
    <source>
        <dbReference type="SAM" id="MobiDB-lite"/>
    </source>
</evidence>
<dbReference type="PROSITE" id="PS50002">
    <property type="entry name" value="SH3"/>
    <property type="match status" value="1"/>
</dbReference>
<reference evidence="5 6" key="1">
    <citation type="submission" date="2019-07" db="EMBL/GenBank/DDBJ databases">
        <authorList>
            <person name="Friedrich A."/>
            <person name="Schacherer J."/>
        </authorList>
    </citation>
    <scope>NUCLEOTIDE SEQUENCE [LARGE SCALE GENOMIC DNA]</scope>
</reference>
<dbReference type="GO" id="GO:0030950">
    <property type="term" value="P:establishment or maintenance of actin cytoskeleton polarity"/>
    <property type="evidence" value="ECO:0007669"/>
    <property type="project" value="TreeGrafter"/>
</dbReference>
<feature type="compositionally biased region" description="Polar residues" evidence="3">
    <location>
        <begin position="87"/>
        <end position="100"/>
    </location>
</feature>
<keyword evidence="1 2" id="KW-0728">SH3 domain</keyword>
<evidence type="ECO:0000313" key="5">
    <source>
        <dbReference type="EMBL" id="VUG19075.1"/>
    </source>
</evidence>
<feature type="region of interest" description="Disordered" evidence="3">
    <location>
        <begin position="364"/>
        <end position="433"/>
    </location>
</feature>
<evidence type="ECO:0000313" key="6">
    <source>
        <dbReference type="Proteomes" id="UP000478008"/>
    </source>
</evidence>
<feature type="compositionally biased region" description="Polar residues" evidence="3">
    <location>
        <begin position="148"/>
        <end position="158"/>
    </location>
</feature>
<dbReference type="InterPro" id="IPR053039">
    <property type="entry name" value="Polarity_Bud-Selection_Reg"/>
</dbReference>
<dbReference type="Gene3D" id="2.30.30.40">
    <property type="entry name" value="SH3 Domains"/>
    <property type="match status" value="1"/>
</dbReference>
<dbReference type="Proteomes" id="UP000478008">
    <property type="component" value="Unassembled WGS sequence"/>
</dbReference>
<dbReference type="PANTHER" id="PTHR47775">
    <property type="entry name" value="BUD SITE SELECTION PROTEIN 14"/>
    <property type="match status" value="1"/>
</dbReference>
<sequence length="718" mass="80121">MLPHKQGEVSKQQKRGLKEYNKHTAMEQIGTLLQRRQYTRKDLNIDQDSTDDPNMSYDFLKGRAPSRSLGNALEALSSSGSSQSSSTVVRNTESPSKTTNEQLKNISLSTLEMDANFREKLHVALTSARENRTVSGNNTSVEKARSPVPSSLITGNFSTDKDAGTHSNVHKGTIYQDEEVVMDDPPTEREDKHVRMVESRTKENARMDNSQNVSGNTGMRQCEEHEEEIVDDYDDDDDDDDFGNQLLTDYTEGLLPSPPASPPRELDPNKLYALYDFSGPDSSQVELSKDDAVQLLNDSDSFWWLVRRTGDGTVGFAPAEILETYEERLARLNCWKNEVLERGTENTHLSTEDLKLLDYNPVDRKAASNSDGTNGTGKNMSSSLGSIPSSLTSYNSSSMQSLRSMKDHLTSAGAASLGRKSSLKRGKSTHKKNVTFAGSLPQLTEETSEVYLHNASGDDDEKDVVAKHVEASIPLIVPKRACRTNFLINDLDEYDRTQKDSNPPSAPFVNGYGSIGSYSPSTNSDYSDGWGNDEVKVKEAKVIKEHRCLSNSNNAIVKENSEVNESRFNTLRKLSGKDEKCNKGDSKKKHSIPLSQSIQMLDDLIQNSPEFSSQRLRDKGNKFVDAEFVPPDFNDQDSSTGPSTISTLRKRYKSEDLSYNNVRKVKDTRKPPRAVSDSGSFTKLHPVTSEIFNPLMNHMEELEKMMKDIYIENPSTHK</sequence>
<feature type="region of interest" description="Disordered" evidence="3">
    <location>
        <begin position="73"/>
        <end position="100"/>
    </location>
</feature>
<keyword evidence="6" id="KW-1185">Reference proteome</keyword>
<feature type="compositionally biased region" description="Polar residues" evidence="3">
    <location>
        <begin position="207"/>
        <end position="219"/>
    </location>
</feature>
<dbReference type="SMART" id="SM00326">
    <property type="entry name" value="SH3"/>
    <property type="match status" value="1"/>
</dbReference>
<dbReference type="GO" id="GO:0015630">
    <property type="term" value="C:microtubule cytoskeleton"/>
    <property type="evidence" value="ECO:0007669"/>
    <property type="project" value="TreeGrafter"/>
</dbReference>
<dbReference type="EMBL" id="CABFWN010000004">
    <property type="protein sequence ID" value="VUG19075.1"/>
    <property type="molecule type" value="Genomic_DNA"/>
</dbReference>
<feature type="compositionally biased region" description="Basic and acidic residues" evidence="3">
    <location>
        <begin position="16"/>
        <end position="25"/>
    </location>
</feature>
<feature type="compositionally biased region" description="Basic and acidic residues" evidence="3">
    <location>
        <begin position="186"/>
        <end position="206"/>
    </location>
</feature>
<dbReference type="AlphaFoldDB" id="A0A7D9CYT9"/>